<name>A0ABM4B8U5_HYDVU</name>
<dbReference type="RefSeq" id="XP_065645293.1">
    <property type="nucleotide sequence ID" value="XM_065789221.1"/>
</dbReference>
<protein>
    <submittedName>
        <fullName evidence="3">Uncharacterized protein LOC136075784</fullName>
    </submittedName>
</protein>
<accession>A0ABM4B8U5</accession>
<dbReference type="GeneID" id="136075784"/>
<reference evidence="3" key="2">
    <citation type="submission" date="2025-08" db="UniProtKB">
        <authorList>
            <consortium name="RefSeq"/>
        </authorList>
    </citation>
    <scope>IDENTIFICATION</scope>
</reference>
<dbReference type="PANTHER" id="PTHR36159:SF1">
    <property type="entry name" value="RETROVIRUS-RELATED POL POLYPROTEIN FROM TRANSPOSON 412-LIKE PROTEIN"/>
    <property type="match status" value="1"/>
</dbReference>
<keyword evidence="2" id="KW-1185">Reference proteome</keyword>
<proteinExistence type="predicted"/>
<reference evidence="2" key="1">
    <citation type="submission" date="2025-05" db="UniProtKB">
        <authorList>
            <consortium name="RefSeq"/>
        </authorList>
    </citation>
    <scope>NUCLEOTIDE SEQUENCE [LARGE SCALE GENOMIC DNA]</scope>
</reference>
<dbReference type="PANTHER" id="PTHR36159">
    <property type="entry name" value="PROTEIN CBG23766"/>
    <property type="match status" value="1"/>
</dbReference>
<evidence type="ECO:0000259" key="1">
    <source>
        <dbReference type="Pfam" id="PF21738"/>
    </source>
</evidence>
<feature type="domain" description="Double jelly roll-like" evidence="1">
    <location>
        <begin position="97"/>
        <end position="432"/>
    </location>
</feature>
<gene>
    <name evidence="3" type="primary">LOC136075784</name>
</gene>
<dbReference type="Pfam" id="PF21738">
    <property type="entry name" value="DJR-like_dom"/>
    <property type="match status" value="1"/>
</dbReference>
<dbReference type="InterPro" id="IPR049512">
    <property type="entry name" value="DJR-like_dom"/>
</dbReference>
<evidence type="ECO:0000313" key="2">
    <source>
        <dbReference type="Proteomes" id="UP001652625"/>
    </source>
</evidence>
<organism evidence="2 3">
    <name type="scientific">Hydra vulgaris</name>
    <name type="common">Hydra</name>
    <name type="synonym">Hydra attenuata</name>
    <dbReference type="NCBI Taxonomy" id="6087"/>
    <lineage>
        <taxon>Eukaryota</taxon>
        <taxon>Metazoa</taxon>
        <taxon>Cnidaria</taxon>
        <taxon>Hydrozoa</taxon>
        <taxon>Hydroidolina</taxon>
        <taxon>Anthoathecata</taxon>
        <taxon>Aplanulata</taxon>
        <taxon>Hydridae</taxon>
        <taxon>Hydra</taxon>
    </lineage>
</organism>
<dbReference type="Proteomes" id="UP001652625">
    <property type="component" value="Chromosome 02"/>
</dbReference>
<evidence type="ECO:0000313" key="3">
    <source>
        <dbReference type="RefSeq" id="XP_065645293.1"/>
    </source>
</evidence>
<sequence length="445" mass="50419">MLIVNIKKISFYIVYKKITTSEVFNFTEIPVIDNGIERCEDSEYEPIVGTNLNFRDIRIVVPEQNLFSLPSKAYLLFEGQLVKSADGSAYADADQVALTNNGLMQLFSKISYQLGNQDIESIYYPGQATTMLGLLNYSNDFQLAQGLNQLWYKDTASTAVAADNTGFATRQQYIIKSPTTNGTFSFCVPLRHIFGFCDDYDKVIYGLKHTITLTRQSDSSAIFRLSAAAAGKVNLTKISLFIPSVRPSFEEEKKIDNEIKRKVEAPLSFRMRQCDTTTVQQANSFGWQLSCAEIPRYVIVGFQTNKNAGDQTVNSALFDHYDLKNIYVVYNNSTIQYPALDYYCSFPNQQFSRIYRDASMFKERFYGMSEMIANSNITPSDYKDLYPIFVFDVSKQSEKLKSATVQLQVKAFFNTTVPANTQAYAIVISDKMMKLVSDGNKFDVK</sequence>